<dbReference type="PRINTS" id="PR01625">
    <property type="entry name" value="GSTRNSFRASEO"/>
</dbReference>
<dbReference type="PROSITE" id="PS50405">
    <property type="entry name" value="GST_CTER"/>
    <property type="match status" value="1"/>
</dbReference>
<dbReference type="InterPro" id="IPR050983">
    <property type="entry name" value="GST_Omega/HSP26"/>
</dbReference>
<dbReference type="Pfam" id="PF13409">
    <property type="entry name" value="GST_N_2"/>
    <property type="match status" value="1"/>
</dbReference>
<dbReference type="PROSITE" id="PS50404">
    <property type="entry name" value="GST_NTER"/>
    <property type="match status" value="1"/>
</dbReference>
<dbReference type="GO" id="GO:0045174">
    <property type="term" value="F:glutathione dehydrogenase (ascorbate) activity"/>
    <property type="evidence" value="ECO:0007669"/>
    <property type="project" value="UniProtKB-ARBA"/>
</dbReference>
<dbReference type="PANTHER" id="PTHR43968:SF13">
    <property type="entry name" value="GLUTATHIONE TRANSFERASE OMEGA-1"/>
    <property type="match status" value="1"/>
</dbReference>
<dbReference type="Proteomes" id="UP001140513">
    <property type="component" value="Unassembled WGS sequence"/>
</dbReference>
<gene>
    <name evidence="4" type="ORF">N0V89_009527</name>
</gene>
<dbReference type="OrthoDB" id="4951845at2759"/>
<feature type="domain" description="GST C-terminal" evidence="3">
    <location>
        <begin position="122"/>
        <end position="254"/>
    </location>
</feature>
<evidence type="ECO:0000259" key="3">
    <source>
        <dbReference type="PROSITE" id="PS50405"/>
    </source>
</evidence>
<organism evidence="4 5">
    <name type="scientific">Didymosphaeria variabile</name>
    <dbReference type="NCBI Taxonomy" id="1932322"/>
    <lineage>
        <taxon>Eukaryota</taxon>
        <taxon>Fungi</taxon>
        <taxon>Dikarya</taxon>
        <taxon>Ascomycota</taxon>
        <taxon>Pezizomycotina</taxon>
        <taxon>Dothideomycetes</taxon>
        <taxon>Pleosporomycetidae</taxon>
        <taxon>Pleosporales</taxon>
        <taxon>Massarineae</taxon>
        <taxon>Didymosphaeriaceae</taxon>
        <taxon>Didymosphaeria</taxon>
    </lineage>
</organism>
<dbReference type="Gene3D" id="1.20.1050.10">
    <property type="match status" value="1"/>
</dbReference>
<dbReference type="SFLD" id="SFLDG00358">
    <property type="entry name" value="Main_(cytGST)"/>
    <property type="match status" value="1"/>
</dbReference>
<dbReference type="Pfam" id="PF13410">
    <property type="entry name" value="GST_C_2"/>
    <property type="match status" value="1"/>
</dbReference>
<protein>
    <recommendedName>
        <fullName evidence="6">Glutathione transferase omega-1</fullName>
    </recommendedName>
</protein>
<dbReference type="InterPro" id="IPR040079">
    <property type="entry name" value="Glutathione_S-Trfase"/>
</dbReference>
<dbReference type="InterPro" id="IPR005442">
    <property type="entry name" value="GST_omega"/>
</dbReference>
<dbReference type="SUPFAM" id="SSF47616">
    <property type="entry name" value="GST C-terminal domain-like"/>
    <property type="match status" value="1"/>
</dbReference>
<dbReference type="RefSeq" id="XP_056067543.1">
    <property type="nucleotide sequence ID" value="XM_056218278.1"/>
</dbReference>
<comment type="caution">
    <text evidence="4">The sequence shown here is derived from an EMBL/GenBank/DDBJ whole genome shotgun (WGS) entry which is preliminary data.</text>
</comment>
<evidence type="ECO:0000256" key="1">
    <source>
        <dbReference type="ARBA" id="ARBA00023002"/>
    </source>
</evidence>
<keyword evidence="5" id="KW-1185">Reference proteome</keyword>
<dbReference type="PANTHER" id="PTHR43968">
    <property type="match status" value="1"/>
</dbReference>
<dbReference type="GO" id="GO:0004364">
    <property type="term" value="F:glutathione transferase activity"/>
    <property type="evidence" value="ECO:0007669"/>
    <property type="project" value="InterPro"/>
</dbReference>
<accession>A0A9W8XE39</accession>
<dbReference type="SUPFAM" id="SSF52833">
    <property type="entry name" value="Thioredoxin-like"/>
    <property type="match status" value="1"/>
</dbReference>
<dbReference type="GO" id="GO:0005737">
    <property type="term" value="C:cytoplasm"/>
    <property type="evidence" value="ECO:0007669"/>
    <property type="project" value="InterPro"/>
</dbReference>
<sequence>MPFIWVLESFLELLKLIDTVHDRLTPLMFQQAHEADHSLKLYSGWFCPFVQRVWIALEEKSIQYQYIEVNPYHKPKSLLDLNPRGLVPTLQYKDKPLYESTVLVEFLEEAFPDHTPHLQPKDPYERARTRIWTDFVTSRIIPGYHRFLQHQGEEGLEEKQQEFLGHLKEFTKEMDSKGPFFNGKEFGLIDVILAPWAVRLWVFDHFKGGLGIPAKGKGGDDEDTWERWRTWSEAIHKRKSVIETMSDREHYLPIYKRYAEDRAQSELAKATRAGKGVP</sequence>
<dbReference type="SFLD" id="SFLDS00019">
    <property type="entry name" value="Glutathione_Transferase_(cytos"/>
    <property type="match status" value="1"/>
</dbReference>
<dbReference type="InterPro" id="IPR036282">
    <property type="entry name" value="Glutathione-S-Trfase_C_sf"/>
</dbReference>
<keyword evidence="1" id="KW-0560">Oxidoreductase</keyword>
<dbReference type="InterPro" id="IPR036249">
    <property type="entry name" value="Thioredoxin-like_sf"/>
</dbReference>
<dbReference type="InterPro" id="IPR010987">
    <property type="entry name" value="Glutathione-S-Trfase_C-like"/>
</dbReference>
<feature type="domain" description="GST N-terminal" evidence="2">
    <location>
        <begin position="37"/>
        <end position="115"/>
    </location>
</feature>
<proteinExistence type="predicted"/>
<dbReference type="EMBL" id="JAPEUX010000007">
    <property type="protein sequence ID" value="KAJ4348155.1"/>
    <property type="molecule type" value="Genomic_DNA"/>
</dbReference>
<evidence type="ECO:0000313" key="5">
    <source>
        <dbReference type="Proteomes" id="UP001140513"/>
    </source>
</evidence>
<dbReference type="Gene3D" id="3.40.30.10">
    <property type="entry name" value="Glutaredoxin"/>
    <property type="match status" value="1"/>
</dbReference>
<dbReference type="AlphaFoldDB" id="A0A9W8XE39"/>
<reference evidence="4" key="1">
    <citation type="submission" date="2022-10" db="EMBL/GenBank/DDBJ databases">
        <title>Tapping the CABI collections for fungal endophytes: first genome assemblies for Collariella, Neodidymelliopsis, Ascochyta clinopodiicola, Didymella pomorum, Didymosphaeria variabile, Neocosmospora piperis and Neocucurbitaria cava.</title>
        <authorList>
            <person name="Hill R."/>
        </authorList>
    </citation>
    <scope>NUCLEOTIDE SEQUENCE</scope>
    <source>
        <strain evidence="4">IMI 356815</strain>
    </source>
</reference>
<evidence type="ECO:0008006" key="6">
    <source>
        <dbReference type="Google" id="ProtNLM"/>
    </source>
</evidence>
<dbReference type="GeneID" id="80913057"/>
<dbReference type="InterPro" id="IPR004045">
    <property type="entry name" value="Glutathione_S-Trfase_N"/>
</dbReference>
<evidence type="ECO:0000259" key="2">
    <source>
        <dbReference type="PROSITE" id="PS50404"/>
    </source>
</evidence>
<name>A0A9W8XE39_9PLEO</name>
<evidence type="ECO:0000313" key="4">
    <source>
        <dbReference type="EMBL" id="KAJ4348155.1"/>
    </source>
</evidence>